<keyword evidence="2" id="KW-1185">Reference proteome</keyword>
<name>A0A841AY00_9PSEU</name>
<gene>
    <name evidence="1" type="ORF">HDA45_001840</name>
</gene>
<comment type="caution">
    <text evidence="1">The sequence shown here is derived from an EMBL/GenBank/DDBJ whole genome shotgun (WGS) entry which is preliminary data.</text>
</comment>
<dbReference type="Proteomes" id="UP000580861">
    <property type="component" value="Unassembled WGS sequence"/>
</dbReference>
<organism evidence="1 2">
    <name type="scientific">Amycolatopsis umgeniensis</name>
    <dbReference type="NCBI Taxonomy" id="336628"/>
    <lineage>
        <taxon>Bacteria</taxon>
        <taxon>Bacillati</taxon>
        <taxon>Actinomycetota</taxon>
        <taxon>Actinomycetes</taxon>
        <taxon>Pseudonocardiales</taxon>
        <taxon>Pseudonocardiaceae</taxon>
        <taxon>Amycolatopsis</taxon>
    </lineage>
</organism>
<protein>
    <submittedName>
        <fullName evidence="1">FtsZ-interacting cell division protein YlmF</fullName>
    </submittedName>
</protein>
<dbReference type="InterPro" id="IPR038594">
    <property type="entry name" value="SepF-like_sf"/>
</dbReference>
<dbReference type="Gene3D" id="3.30.110.150">
    <property type="entry name" value="SepF-like protein"/>
    <property type="match status" value="1"/>
</dbReference>
<dbReference type="Pfam" id="PF04472">
    <property type="entry name" value="SepF"/>
    <property type="match status" value="1"/>
</dbReference>
<proteinExistence type="predicted"/>
<reference evidence="1 2" key="1">
    <citation type="submission" date="2020-08" db="EMBL/GenBank/DDBJ databases">
        <title>Sequencing the genomes of 1000 actinobacteria strains.</title>
        <authorList>
            <person name="Klenk H.-P."/>
        </authorList>
    </citation>
    <scope>NUCLEOTIDE SEQUENCE [LARGE SCALE GENOMIC DNA]</scope>
    <source>
        <strain evidence="1 2">DSM 45272</strain>
    </source>
</reference>
<evidence type="ECO:0000313" key="2">
    <source>
        <dbReference type="Proteomes" id="UP000580861"/>
    </source>
</evidence>
<dbReference type="InterPro" id="IPR007561">
    <property type="entry name" value="Cell_div_SepF/SepF-rel"/>
</dbReference>
<dbReference type="AlphaFoldDB" id="A0A841AY00"/>
<accession>A0A841AY00</accession>
<keyword evidence="1" id="KW-0132">Cell division</keyword>
<dbReference type="EMBL" id="JACHMX010000001">
    <property type="protein sequence ID" value="MBB5851753.1"/>
    <property type="molecule type" value="Genomic_DNA"/>
</dbReference>
<keyword evidence="1" id="KW-0131">Cell cycle</keyword>
<dbReference type="GO" id="GO:0090529">
    <property type="term" value="P:cell septum assembly"/>
    <property type="evidence" value="ECO:0007669"/>
    <property type="project" value="InterPro"/>
</dbReference>
<evidence type="ECO:0000313" key="1">
    <source>
        <dbReference type="EMBL" id="MBB5851753.1"/>
    </source>
</evidence>
<sequence>MDNLQAGRVVILDLAASEHETAARLIDFCSAFTLATRGLMQQLTSTVIVLTPPAGAAN</sequence>